<name>A0A485LE21_9STRA</name>
<feature type="region of interest" description="Disordered" evidence="1">
    <location>
        <begin position="1"/>
        <end position="56"/>
    </location>
</feature>
<evidence type="ECO:0000313" key="4">
    <source>
        <dbReference type="Proteomes" id="UP000332933"/>
    </source>
</evidence>
<proteinExistence type="predicted"/>
<dbReference type="AlphaFoldDB" id="A0A485LE21"/>
<reference evidence="2" key="2">
    <citation type="submission" date="2019-06" db="EMBL/GenBank/DDBJ databases">
        <title>Genomics analysis of Aphanomyces spp. identifies a new class of oomycete effector associated with host adaptation.</title>
        <authorList>
            <person name="Gaulin E."/>
        </authorList>
    </citation>
    <scope>NUCLEOTIDE SEQUENCE</scope>
    <source>
        <strain evidence="2">CBS 578.67</strain>
    </source>
</reference>
<evidence type="ECO:0000256" key="1">
    <source>
        <dbReference type="SAM" id="MobiDB-lite"/>
    </source>
</evidence>
<accession>A0A485LE21</accession>
<evidence type="ECO:0000313" key="2">
    <source>
        <dbReference type="EMBL" id="KAF0688606.1"/>
    </source>
</evidence>
<sequence>MDNGEQPTLVSTPPPAESTPQAKRRGRPPKNRDPDDENDAKRPRGRPRNSDKPSATWCADSVKHLFELRYDSNLRHKFEERDNRAKRTGYELLAATLSEKMGRKFDNTQVQQKLSQLNAVWAKLDPSEDESTRPAHFDVMLKYWGPHTMGKKELLASAAAAPSLDSAPPVVVPPVPYHDPIGLALASSLAMQPNASGNMKLRRLLSKQMESDEAAAVAAAGTTNGMAVPAAVVAPPTAASTRGADVDGFAAGFFALKDGLFAISAAIAHSSSSAAAAVAAPAKDDKIDALIAAVRKQTTAIEEQSKQLTKLVSLLSQRDL</sequence>
<dbReference type="OrthoDB" id="79154at2759"/>
<keyword evidence="4" id="KW-1185">Reference proteome</keyword>
<evidence type="ECO:0000313" key="3">
    <source>
        <dbReference type="EMBL" id="VFT96477.1"/>
    </source>
</evidence>
<dbReference type="EMBL" id="CAADRA010006737">
    <property type="protein sequence ID" value="VFT96477.1"/>
    <property type="molecule type" value="Genomic_DNA"/>
</dbReference>
<organism evidence="3 4">
    <name type="scientific">Aphanomyces stellatus</name>
    <dbReference type="NCBI Taxonomy" id="120398"/>
    <lineage>
        <taxon>Eukaryota</taxon>
        <taxon>Sar</taxon>
        <taxon>Stramenopiles</taxon>
        <taxon>Oomycota</taxon>
        <taxon>Saprolegniomycetes</taxon>
        <taxon>Saprolegniales</taxon>
        <taxon>Verrucalvaceae</taxon>
        <taxon>Aphanomyces</taxon>
    </lineage>
</organism>
<dbReference type="EMBL" id="VJMH01006714">
    <property type="protein sequence ID" value="KAF0688606.1"/>
    <property type="molecule type" value="Genomic_DNA"/>
</dbReference>
<feature type="compositionally biased region" description="Polar residues" evidence="1">
    <location>
        <begin position="1"/>
        <end position="11"/>
    </location>
</feature>
<protein>
    <submittedName>
        <fullName evidence="3">Aste57867_19779 protein</fullName>
    </submittedName>
</protein>
<gene>
    <name evidence="3" type="primary">Aste57867_19779</name>
    <name evidence="2" type="ORF">As57867_019714</name>
    <name evidence="3" type="ORF">ASTE57867_19779</name>
</gene>
<reference evidence="3 4" key="1">
    <citation type="submission" date="2019-03" db="EMBL/GenBank/DDBJ databases">
        <authorList>
            <person name="Gaulin E."/>
            <person name="Dumas B."/>
        </authorList>
    </citation>
    <scope>NUCLEOTIDE SEQUENCE [LARGE SCALE GENOMIC DNA]</scope>
    <source>
        <strain evidence="3">CBS 568.67</strain>
    </source>
</reference>
<dbReference type="Proteomes" id="UP000332933">
    <property type="component" value="Unassembled WGS sequence"/>
</dbReference>